<organism evidence="6 7">
    <name type="scientific">Microcaecilia unicolor</name>
    <dbReference type="NCBI Taxonomy" id="1415580"/>
    <lineage>
        <taxon>Eukaryota</taxon>
        <taxon>Metazoa</taxon>
        <taxon>Chordata</taxon>
        <taxon>Craniata</taxon>
        <taxon>Vertebrata</taxon>
        <taxon>Euteleostomi</taxon>
        <taxon>Amphibia</taxon>
        <taxon>Gymnophiona</taxon>
        <taxon>Siphonopidae</taxon>
        <taxon>Microcaecilia</taxon>
    </lineage>
</organism>
<accession>A0A6P7YB52</accession>
<keyword evidence="3" id="KW-0963">Cytoplasm</keyword>
<dbReference type="PANTHER" id="PTHR19423">
    <property type="entry name" value="SH3 DOMAIN-BINDING PROTEIN 5"/>
    <property type="match status" value="1"/>
</dbReference>
<dbReference type="GO" id="GO:0017124">
    <property type="term" value="F:SH3 domain binding"/>
    <property type="evidence" value="ECO:0007669"/>
    <property type="project" value="UniProtKB-UniRule"/>
</dbReference>
<evidence type="ECO:0000256" key="5">
    <source>
        <dbReference type="SAM" id="MobiDB-lite"/>
    </source>
</evidence>
<dbReference type="OrthoDB" id="446789at2759"/>
<comment type="function">
    <text evidence="3">Functions as guanine nucleotide exchange factor (GEF) for RAB11A.</text>
</comment>
<comment type="similarity">
    <text evidence="1 3">Belongs to the SH3BP5 family.</text>
</comment>
<dbReference type="InterPro" id="IPR007940">
    <property type="entry name" value="SH3BP5"/>
</dbReference>
<comment type="subcellular location">
    <subcellularLocation>
        <location evidence="3">Cytoplasm</location>
    </subcellularLocation>
    <text evidence="3">Colocalizes with RAB11A on cytoplasmic vesicle membranes.</text>
</comment>
<dbReference type="PANTHER" id="PTHR19423:SF1">
    <property type="entry name" value="SH3 DOMAIN-BINDING PROTEIN 5"/>
    <property type="match status" value="1"/>
</dbReference>
<gene>
    <name evidence="7" type="primary">SH3BP5</name>
</gene>
<feature type="compositionally biased region" description="Low complexity" evidence="5">
    <location>
        <begin position="296"/>
        <end position="307"/>
    </location>
</feature>
<dbReference type="InParanoid" id="A0A6P7YB52"/>
<dbReference type="Pfam" id="PF05276">
    <property type="entry name" value="SH3BP5"/>
    <property type="match status" value="1"/>
</dbReference>
<feature type="region of interest" description="Disordered" evidence="5">
    <location>
        <begin position="343"/>
        <end position="392"/>
    </location>
</feature>
<dbReference type="GO" id="GO:0005085">
    <property type="term" value="F:guanyl-nucleotide exchange factor activity"/>
    <property type="evidence" value="ECO:0007669"/>
    <property type="project" value="UniProtKB-UniRule"/>
</dbReference>
<name>A0A6P7YB52_9AMPH</name>
<keyword evidence="3" id="KW-0344">Guanine-nucleotide releasing factor</keyword>
<dbReference type="GO" id="GO:0035556">
    <property type="term" value="P:intracellular signal transduction"/>
    <property type="evidence" value="ECO:0007669"/>
    <property type="project" value="UniProtKB-UniRule"/>
</dbReference>
<feature type="region of interest" description="Disordered" evidence="5">
    <location>
        <begin position="1"/>
        <end position="35"/>
    </location>
</feature>
<keyword evidence="2 3" id="KW-0175">Coiled coil</keyword>
<dbReference type="GeneID" id="115472150"/>
<reference evidence="7" key="1">
    <citation type="submission" date="2025-08" db="UniProtKB">
        <authorList>
            <consortium name="RefSeq"/>
        </authorList>
    </citation>
    <scope>IDENTIFICATION</scope>
</reference>
<dbReference type="KEGG" id="muo:115472150"/>
<feature type="region of interest" description="Disordered" evidence="5">
    <location>
        <begin position="287"/>
        <end position="328"/>
    </location>
</feature>
<comment type="subunit">
    <text evidence="3">Interacts with GDP-bound and nucleotide-free forms of RAB11A.</text>
</comment>
<dbReference type="CTD" id="9467"/>
<comment type="domain">
    <text evidence="3">The N-terminal half of the protein mediates interaction with RAB11A and functions as guanine nucleotide exchange factor. Four long alpha-helices (interrupted by a central kink) assemble into coiled coils, giving rise to a 'V' shape.</text>
</comment>
<evidence type="ECO:0000256" key="4">
    <source>
        <dbReference type="SAM" id="Coils"/>
    </source>
</evidence>
<sequence>MDPMLKRSQGVHPEEEEVDPRIQGELEKLNQATDDINRRETELEDARQKFRAVLVEATFKLDELVKKIGKAVEDSKPYWEARRIARQTQLEAQKTTQDFQRASEVLRAAKETISLAEQRLLEDDGRQFDSAWQEMLNHATQRVMEAEQTKTRSELVHKETAAKYNAAMGRMKQLEKKLKRTINKSKPYFELKAKYYLQLEQLKKIVDELQAKLSLAKGEYKTALRNLEMISDEIHEKRRSTTMGPRECGVGAEGSSASIEDLSVCKLEPDTISMTSEVFEDDNLNSLVSEEESETRSVSSLGSSPTSPFEMPGPFPPATRPESLSLSSPASLSDFEMISPVLGPRSECSGASSPECDVERGDRAEGAENKTRDQMNNFNSIGSKSRGAPVLDNRMKRLSLQCLKTEQMSSGEQKVRQRTQSSTGVVSINAV</sequence>
<dbReference type="GO" id="GO:0005737">
    <property type="term" value="C:cytoplasm"/>
    <property type="evidence" value="ECO:0007669"/>
    <property type="project" value="UniProtKB-SubCell"/>
</dbReference>
<proteinExistence type="inferred from homology"/>
<feature type="coiled-coil region" evidence="4">
    <location>
        <begin position="157"/>
        <end position="226"/>
    </location>
</feature>
<dbReference type="AlphaFoldDB" id="A0A6P7YB52"/>
<feature type="compositionally biased region" description="Basic and acidic residues" evidence="5">
    <location>
        <begin position="19"/>
        <end position="28"/>
    </location>
</feature>
<dbReference type="GO" id="GO:0004860">
    <property type="term" value="F:protein kinase inhibitor activity"/>
    <property type="evidence" value="ECO:0007669"/>
    <property type="project" value="TreeGrafter"/>
</dbReference>
<dbReference type="RefSeq" id="XP_030062161.1">
    <property type="nucleotide sequence ID" value="XM_030206301.1"/>
</dbReference>
<protein>
    <recommendedName>
        <fullName evidence="3">SH3 domain-binding protein 5</fullName>
        <shortName evidence="3">SH3BP-5</shortName>
    </recommendedName>
</protein>
<evidence type="ECO:0000313" key="6">
    <source>
        <dbReference type="Proteomes" id="UP000515156"/>
    </source>
</evidence>
<evidence type="ECO:0000313" key="7">
    <source>
        <dbReference type="RefSeq" id="XP_030062161.1"/>
    </source>
</evidence>
<feature type="compositionally biased region" description="Basic and acidic residues" evidence="5">
    <location>
        <begin position="357"/>
        <end position="373"/>
    </location>
</feature>
<feature type="region of interest" description="Disordered" evidence="5">
    <location>
        <begin position="406"/>
        <end position="431"/>
    </location>
</feature>
<keyword evidence="6" id="KW-1185">Reference proteome</keyword>
<dbReference type="FunCoup" id="A0A6P7YB52">
    <property type="interactions" value="1446"/>
</dbReference>
<evidence type="ECO:0000256" key="3">
    <source>
        <dbReference type="RuleBase" id="RU369054"/>
    </source>
</evidence>
<evidence type="ECO:0000256" key="2">
    <source>
        <dbReference type="ARBA" id="ARBA00023054"/>
    </source>
</evidence>
<feature type="compositionally biased region" description="Polar residues" evidence="5">
    <location>
        <begin position="374"/>
        <end position="383"/>
    </location>
</feature>
<evidence type="ECO:0000256" key="1">
    <source>
        <dbReference type="ARBA" id="ARBA00007796"/>
    </source>
</evidence>
<dbReference type="Proteomes" id="UP000515156">
    <property type="component" value="Chromosome 1"/>
</dbReference>